<dbReference type="PANTHER" id="PTHR46401">
    <property type="entry name" value="GLYCOSYLTRANSFERASE WBBK-RELATED"/>
    <property type="match status" value="1"/>
</dbReference>
<evidence type="ECO:0000259" key="2">
    <source>
        <dbReference type="Pfam" id="PF00534"/>
    </source>
</evidence>
<dbReference type="EMBL" id="CAEZXR010000472">
    <property type="protein sequence ID" value="CAB4735254.1"/>
    <property type="molecule type" value="Genomic_DNA"/>
</dbReference>
<dbReference type="GO" id="GO:0016757">
    <property type="term" value="F:glycosyltransferase activity"/>
    <property type="evidence" value="ECO:0007669"/>
    <property type="project" value="InterPro"/>
</dbReference>
<dbReference type="Gene3D" id="3.40.50.2000">
    <property type="entry name" value="Glycogen Phosphorylase B"/>
    <property type="match status" value="2"/>
</dbReference>
<feature type="domain" description="Glycosyl transferase family 1" evidence="2">
    <location>
        <begin position="3"/>
        <end position="53"/>
    </location>
</feature>
<accession>A0A6J6SK37</accession>
<evidence type="ECO:0000256" key="1">
    <source>
        <dbReference type="ARBA" id="ARBA00022679"/>
    </source>
</evidence>
<sequence>MVSTKEGFGLAAMEALAAGVPVVARDLPVLREVLGATVSFATDPASISSALHTVLQAPPDPGPGRALAASYTWERAARAHQDFYARHRR</sequence>
<dbReference type="PANTHER" id="PTHR46401:SF2">
    <property type="entry name" value="GLYCOSYLTRANSFERASE WBBK-RELATED"/>
    <property type="match status" value="1"/>
</dbReference>
<evidence type="ECO:0000313" key="3">
    <source>
        <dbReference type="EMBL" id="CAB4735254.1"/>
    </source>
</evidence>
<organism evidence="3">
    <name type="scientific">freshwater metagenome</name>
    <dbReference type="NCBI Taxonomy" id="449393"/>
    <lineage>
        <taxon>unclassified sequences</taxon>
        <taxon>metagenomes</taxon>
        <taxon>ecological metagenomes</taxon>
    </lineage>
</organism>
<dbReference type="SUPFAM" id="SSF53756">
    <property type="entry name" value="UDP-Glycosyltransferase/glycogen phosphorylase"/>
    <property type="match status" value="1"/>
</dbReference>
<dbReference type="InterPro" id="IPR001296">
    <property type="entry name" value="Glyco_trans_1"/>
</dbReference>
<gene>
    <name evidence="3" type="ORF">UFOPK2579_02841</name>
</gene>
<proteinExistence type="predicted"/>
<keyword evidence="1" id="KW-0808">Transferase</keyword>
<dbReference type="AlphaFoldDB" id="A0A6J6SK37"/>
<name>A0A6J6SK37_9ZZZZ</name>
<reference evidence="3" key="1">
    <citation type="submission" date="2020-05" db="EMBL/GenBank/DDBJ databases">
        <authorList>
            <person name="Chiriac C."/>
            <person name="Salcher M."/>
            <person name="Ghai R."/>
            <person name="Kavagutti S V."/>
        </authorList>
    </citation>
    <scope>NUCLEOTIDE SEQUENCE</scope>
</reference>
<dbReference type="Pfam" id="PF00534">
    <property type="entry name" value="Glycos_transf_1"/>
    <property type="match status" value="1"/>
</dbReference>
<protein>
    <submittedName>
        <fullName evidence="3">Unannotated protein</fullName>
    </submittedName>
</protein>